<evidence type="ECO:0000256" key="3">
    <source>
        <dbReference type="ARBA" id="ARBA00023163"/>
    </source>
</evidence>
<name>F4GK76_PARC1</name>
<evidence type="ECO:0000259" key="4">
    <source>
        <dbReference type="PROSITE" id="PS50932"/>
    </source>
</evidence>
<dbReference type="PANTHER" id="PTHR30146:SF109">
    <property type="entry name" value="HTH-TYPE TRANSCRIPTIONAL REGULATOR GALS"/>
    <property type="match status" value="1"/>
</dbReference>
<proteinExistence type="predicted"/>
<dbReference type="Proteomes" id="UP000007939">
    <property type="component" value="Chromosome"/>
</dbReference>
<keyword evidence="7" id="KW-1185">Reference proteome</keyword>
<dbReference type="Pfam" id="PF13377">
    <property type="entry name" value="Peripla_BP_3"/>
    <property type="match status" value="1"/>
</dbReference>
<dbReference type="InterPro" id="IPR046335">
    <property type="entry name" value="LacI/GalR-like_sensor"/>
</dbReference>
<evidence type="ECO:0000259" key="5">
    <source>
        <dbReference type="PROSITE" id="PS50943"/>
    </source>
</evidence>
<sequence>MPITIHDIAKAANVSPSTVSRVLNESMSISEKTKKKIRDVMEKLDYHPNSNARRLATGNSQAVGLVVDMDNQSAFSNYFFNNSVFGIEQTARDFAYNLLIAHVDADDANEQTIGSLIYERKVDGLVLPPAIVRNRLVKDLEKDEFPFVILGEPGTLENECSWVDVNNAQGAEIAVNHLRKTGYSHMCYIGGTIGQVFVRNRVQGYRNALLANGAKNEDMRFFECEDSAEASRKIVANLEKTMMPDAFICNDNVIAFGVLQALKDRGISVPDEAGVIAFDNYPLAEYIEPSLTVIDVDTRQLGAQAMMMLMQKIEGNKSILHLQISPGLIIRKSTRKGPENNE</sequence>
<dbReference type="STRING" id="760011.Spico_1051"/>
<keyword evidence="1" id="KW-0805">Transcription regulation</keyword>
<dbReference type="GO" id="GO:0003700">
    <property type="term" value="F:DNA-binding transcription factor activity"/>
    <property type="evidence" value="ECO:0007669"/>
    <property type="project" value="TreeGrafter"/>
</dbReference>
<dbReference type="PROSITE" id="PS50943">
    <property type="entry name" value="HTH_CROC1"/>
    <property type="match status" value="1"/>
</dbReference>
<dbReference type="HOGENOM" id="CLU_037628_6_2_12"/>
<dbReference type="RefSeq" id="WP_013739667.1">
    <property type="nucleotide sequence ID" value="NC_015436.1"/>
</dbReference>
<gene>
    <name evidence="6" type="ordered locus">Spico_1051</name>
</gene>
<dbReference type="Gene3D" id="3.40.50.2300">
    <property type="match status" value="2"/>
</dbReference>
<dbReference type="EMBL" id="CP002659">
    <property type="protein sequence ID" value="AEC02272.1"/>
    <property type="molecule type" value="Genomic_DNA"/>
</dbReference>
<accession>F4GK76</accession>
<reference evidence="6 7" key="2">
    <citation type="journal article" date="2012" name="Stand. Genomic Sci.">
        <title>Complete genome sequence of the termite hindgut bacterium Spirochaeta coccoides type strain (SPN1(T)), reclassification in the genus Sphaerochaeta as Sphaerochaeta coccoides comb. nov. and emendations of the family Spirochaetaceae and the genus Sphaerochaeta.</title>
        <authorList>
            <person name="Abt B."/>
            <person name="Han C."/>
            <person name="Scheuner C."/>
            <person name="Lu M."/>
            <person name="Lapidus A."/>
            <person name="Nolan M."/>
            <person name="Lucas S."/>
            <person name="Hammon N."/>
            <person name="Deshpande S."/>
            <person name="Cheng J.F."/>
            <person name="Tapia R."/>
            <person name="Goodwin L.A."/>
            <person name="Pitluck S."/>
            <person name="Liolios K."/>
            <person name="Pagani I."/>
            <person name="Ivanova N."/>
            <person name="Mavromatis K."/>
            <person name="Mikhailova N."/>
            <person name="Huntemann M."/>
            <person name="Pati A."/>
            <person name="Chen A."/>
            <person name="Palaniappan K."/>
            <person name="Land M."/>
            <person name="Hauser L."/>
            <person name="Brambilla E.M."/>
            <person name="Rohde M."/>
            <person name="Spring S."/>
            <person name="Gronow S."/>
            <person name="Goker M."/>
            <person name="Woyke T."/>
            <person name="Bristow J."/>
            <person name="Eisen J.A."/>
            <person name="Markowitz V."/>
            <person name="Hugenholtz P."/>
            <person name="Kyrpides N.C."/>
            <person name="Klenk H.P."/>
            <person name="Detter J.C."/>
        </authorList>
    </citation>
    <scope>NUCLEOTIDE SEQUENCE [LARGE SCALE GENOMIC DNA]</scope>
    <source>
        <strain evidence="7">ATCC BAA-1237 / DSM 17374 / SPN1</strain>
    </source>
</reference>
<evidence type="ECO:0000256" key="1">
    <source>
        <dbReference type="ARBA" id="ARBA00023015"/>
    </source>
</evidence>
<feature type="domain" description="HTH lacI-type" evidence="4">
    <location>
        <begin position="3"/>
        <end position="57"/>
    </location>
</feature>
<dbReference type="InterPro" id="IPR028082">
    <property type="entry name" value="Peripla_BP_I"/>
</dbReference>
<dbReference type="InterPro" id="IPR010982">
    <property type="entry name" value="Lambda_DNA-bd_dom_sf"/>
</dbReference>
<keyword evidence="2" id="KW-0238">DNA-binding</keyword>
<dbReference type="PANTHER" id="PTHR30146">
    <property type="entry name" value="LACI-RELATED TRANSCRIPTIONAL REPRESSOR"/>
    <property type="match status" value="1"/>
</dbReference>
<organism evidence="6 7">
    <name type="scientific">Parasphaerochaeta coccoides (strain ATCC BAA-1237 / DSM 17374 / SPN1)</name>
    <name type="common">Sphaerochaeta coccoides</name>
    <dbReference type="NCBI Taxonomy" id="760011"/>
    <lineage>
        <taxon>Bacteria</taxon>
        <taxon>Pseudomonadati</taxon>
        <taxon>Spirochaetota</taxon>
        <taxon>Spirochaetia</taxon>
        <taxon>Spirochaetales</taxon>
        <taxon>Sphaerochaetaceae</taxon>
        <taxon>Parasphaerochaeta</taxon>
    </lineage>
</organism>
<dbReference type="SUPFAM" id="SSF47413">
    <property type="entry name" value="lambda repressor-like DNA-binding domains"/>
    <property type="match status" value="1"/>
</dbReference>
<dbReference type="InterPro" id="IPR001387">
    <property type="entry name" value="Cro/C1-type_HTH"/>
</dbReference>
<dbReference type="InterPro" id="IPR000843">
    <property type="entry name" value="HTH_LacI"/>
</dbReference>
<keyword evidence="3" id="KW-0804">Transcription</keyword>
<dbReference type="SUPFAM" id="SSF53822">
    <property type="entry name" value="Periplasmic binding protein-like I"/>
    <property type="match status" value="1"/>
</dbReference>
<dbReference type="CDD" id="cd06267">
    <property type="entry name" value="PBP1_LacI_sugar_binding-like"/>
    <property type="match status" value="1"/>
</dbReference>
<dbReference type="OrthoDB" id="356483at2"/>
<dbReference type="SMART" id="SM00354">
    <property type="entry name" value="HTH_LACI"/>
    <property type="match status" value="1"/>
</dbReference>
<dbReference type="GO" id="GO:0000976">
    <property type="term" value="F:transcription cis-regulatory region binding"/>
    <property type="evidence" value="ECO:0007669"/>
    <property type="project" value="TreeGrafter"/>
</dbReference>
<evidence type="ECO:0000313" key="7">
    <source>
        <dbReference type="Proteomes" id="UP000007939"/>
    </source>
</evidence>
<dbReference type="PROSITE" id="PS00356">
    <property type="entry name" value="HTH_LACI_1"/>
    <property type="match status" value="1"/>
</dbReference>
<dbReference type="eggNOG" id="COG1609">
    <property type="taxonomic scope" value="Bacteria"/>
</dbReference>
<evidence type="ECO:0000256" key="2">
    <source>
        <dbReference type="ARBA" id="ARBA00023125"/>
    </source>
</evidence>
<evidence type="ECO:0000313" key="6">
    <source>
        <dbReference type="EMBL" id="AEC02272.1"/>
    </source>
</evidence>
<dbReference type="Pfam" id="PF00356">
    <property type="entry name" value="LacI"/>
    <property type="match status" value="1"/>
</dbReference>
<protein>
    <submittedName>
        <fullName evidence="6">Transcriptional regulator, LacI family</fullName>
    </submittedName>
</protein>
<dbReference type="KEGG" id="scc:Spico_1051"/>
<feature type="domain" description="HTH cro/C1-type" evidence="5">
    <location>
        <begin position="3"/>
        <end position="47"/>
    </location>
</feature>
<dbReference type="Gene3D" id="1.10.260.40">
    <property type="entry name" value="lambda repressor-like DNA-binding domains"/>
    <property type="match status" value="1"/>
</dbReference>
<dbReference type="CDD" id="cd01392">
    <property type="entry name" value="HTH_LacI"/>
    <property type="match status" value="1"/>
</dbReference>
<dbReference type="PROSITE" id="PS50932">
    <property type="entry name" value="HTH_LACI_2"/>
    <property type="match status" value="1"/>
</dbReference>
<reference evidence="7" key="1">
    <citation type="submission" date="2011-04" db="EMBL/GenBank/DDBJ databases">
        <title>The complete genome of Spirochaeta coccoides DSM 17374.</title>
        <authorList>
            <person name="Lucas S."/>
            <person name="Copeland A."/>
            <person name="Lapidus A."/>
            <person name="Bruce D."/>
            <person name="Goodwin L."/>
            <person name="Pitluck S."/>
            <person name="Peters L."/>
            <person name="Kyrpides N."/>
            <person name="Mavromatis K."/>
            <person name="Pagani I."/>
            <person name="Ivanova N."/>
            <person name="Ovchinnikova G."/>
            <person name="Lu M."/>
            <person name="Detter J.C."/>
            <person name="Tapia R."/>
            <person name="Han C."/>
            <person name="Land M."/>
            <person name="Hauser L."/>
            <person name="Markowitz V."/>
            <person name="Cheng J.-F."/>
            <person name="Hugenholtz P."/>
            <person name="Woyke T."/>
            <person name="Wu D."/>
            <person name="Spring S."/>
            <person name="Schroeder M."/>
            <person name="Brambilla E."/>
            <person name="Klenk H.-P."/>
            <person name="Eisen J.A."/>
        </authorList>
    </citation>
    <scope>NUCLEOTIDE SEQUENCE [LARGE SCALE GENOMIC DNA]</scope>
    <source>
        <strain evidence="7">ATCC BAA-1237 / DSM 17374 / SPN1</strain>
    </source>
</reference>
<dbReference type="PRINTS" id="PR00036">
    <property type="entry name" value="HTHLACI"/>
</dbReference>
<dbReference type="AlphaFoldDB" id="F4GK76"/>